<evidence type="ECO:0000256" key="1">
    <source>
        <dbReference type="SAM" id="MobiDB-lite"/>
    </source>
</evidence>
<dbReference type="AlphaFoldDB" id="A0AA88KS74"/>
<evidence type="ECO:0000256" key="3">
    <source>
        <dbReference type="SAM" id="SignalP"/>
    </source>
</evidence>
<feature type="chain" id="PRO_5041694339" description="G-protein coupled receptors family 2 profile 2 domain-containing protein" evidence="3">
    <location>
        <begin position="28"/>
        <end position="593"/>
    </location>
</feature>
<evidence type="ECO:0000256" key="2">
    <source>
        <dbReference type="SAM" id="Phobius"/>
    </source>
</evidence>
<feature type="signal peptide" evidence="3">
    <location>
        <begin position="1"/>
        <end position="27"/>
    </location>
</feature>
<dbReference type="EMBL" id="PYSW02000002">
    <property type="protein sequence ID" value="KAG2393369.1"/>
    <property type="molecule type" value="Genomic_DNA"/>
</dbReference>
<evidence type="ECO:0008006" key="6">
    <source>
        <dbReference type="Google" id="ProtNLM"/>
    </source>
</evidence>
<reference evidence="4 5" key="1">
    <citation type="journal article" date="2018" name="BMC Genomics">
        <title>The genome of Naegleria lovaniensis, the basis for a comparative approach to unravel pathogenicity factors of the human pathogenic amoeba N. fowleri.</title>
        <authorList>
            <person name="Liechti N."/>
            <person name="Schurch N."/>
            <person name="Bruggmann R."/>
            <person name="Wittwer M."/>
        </authorList>
    </citation>
    <scope>NUCLEOTIDE SEQUENCE [LARGE SCALE GENOMIC DNA]</scope>
    <source>
        <strain evidence="4 5">ATCC 30569</strain>
    </source>
</reference>
<feature type="transmembrane region" description="Helical" evidence="2">
    <location>
        <begin position="402"/>
        <end position="426"/>
    </location>
</feature>
<name>A0AA88KS74_NAELO</name>
<feature type="compositionally biased region" description="Polar residues" evidence="1">
    <location>
        <begin position="584"/>
        <end position="593"/>
    </location>
</feature>
<organism evidence="4 5">
    <name type="scientific">Naegleria lovaniensis</name>
    <name type="common">Amoeba</name>
    <dbReference type="NCBI Taxonomy" id="51637"/>
    <lineage>
        <taxon>Eukaryota</taxon>
        <taxon>Discoba</taxon>
        <taxon>Heterolobosea</taxon>
        <taxon>Tetramitia</taxon>
        <taxon>Eutetramitia</taxon>
        <taxon>Vahlkampfiidae</taxon>
        <taxon>Naegleria</taxon>
    </lineage>
</organism>
<feature type="transmembrane region" description="Helical" evidence="2">
    <location>
        <begin position="479"/>
        <end position="502"/>
    </location>
</feature>
<evidence type="ECO:0000313" key="4">
    <source>
        <dbReference type="EMBL" id="KAG2393369.1"/>
    </source>
</evidence>
<comment type="caution">
    <text evidence="4">The sequence shown here is derived from an EMBL/GenBank/DDBJ whole genome shotgun (WGS) entry which is preliminary data.</text>
</comment>
<evidence type="ECO:0000313" key="5">
    <source>
        <dbReference type="Proteomes" id="UP000816034"/>
    </source>
</evidence>
<feature type="transmembrane region" description="Helical" evidence="2">
    <location>
        <begin position="432"/>
        <end position="459"/>
    </location>
</feature>
<keyword evidence="2" id="KW-0472">Membrane</keyword>
<feature type="transmembrane region" description="Helical" evidence="2">
    <location>
        <begin position="281"/>
        <end position="304"/>
    </location>
</feature>
<keyword evidence="2" id="KW-0812">Transmembrane</keyword>
<keyword evidence="2" id="KW-1133">Transmembrane helix</keyword>
<sequence length="593" mass="68188">MMKKQTRITWIIELFLVILALRATLQAQNESEFQLVVNELPYPENRDISYTNRISQSYYVLQFVLDNSEIDLCDSSLIDTRLTIQNSSAFLNNSICIEYFCECSLDSNVCLNLTTSLVSNTTFRMEYFRMINFCIHCNNFHSQEFRKAIASSNSNQCLSKFPSYEALQTSMLSHCNHNMDEQSIHSIIANSSVVNTTNFNIGIIDWRFFQPGVYYSSIYTSKQSNITTDNTLHLYNTLFVSDLMNPVMCWCRNELGKRLAFQCADAYYNFILPFKYMGSPLIIILLFSINLILFIVYNIIPLTLTKIHAINSRLKTSIANQASSTFLPNIILKICFEELLFTDLRPSILLLLLCSTLLILLENVILFIWNFRFFYDVVVHWGHIVDLLGSSKTKRTLSRRNWVLLAIMYAFNVFALIVGVVGCIILEGTFPLFAVAAICMIVCPNILMVVFSAYSWIIFKRLKRSQKNISELKFTKKMILFNLVLIMSFLAAAVLLPTYVVAWDLYGIYVGLFRSMGIDVTCFVILLFITYILANDVEISKHYSSSVSDILLCKWFEEIKMNRRRSSNHNITTHPEDNEVKPVNTDSNPSPVV</sequence>
<protein>
    <recommendedName>
        <fullName evidence="6">G-protein coupled receptors family 2 profile 2 domain-containing protein</fullName>
    </recommendedName>
</protein>
<dbReference type="GeneID" id="68099354"/>
<dbReference type="Proteomes" id="UP000816034">
    <property type="component" value="Unassembled WGS sequence"/>
</dbReference>
<keyword evidence="3" id="KW-0732">Signal</keyword>
<feature type="transmembrane region" description="Helical" evidence="2">
    <location>
        <begin position="508"/>
        <end position="534"/>
    </location>
</feature>
<dbReference type="RefSeq" id="XP_044555263.1">
    <property type="nucleotide sequence ID" value="XM_044696812.1"/>
</dbReference>
<gene>
    <name evidence="4" type="ORF">C9374_006900</name>
</gene>
<accession>A0AA88KS74</accession>
<feature type="region of interest" description="Disordered" evidence="1">
    <location>
        <begin position="567"/>
        <end position="593"/>
    </location>
</feature>
<feature type="transmembrane region" description="Helical" evidence="2">
    <location>
        <begin position="348"/>
        <end position="367"/>
    </location>
</feature>
<proteinExistence type="predicted"/>
<keyword evidence="5" id="KW-1185">Reference proteome</keyword>